<evidence type="ECO:0000313" key="2">
    <source>
        <dbReference type="Proteomes" id="UP000279833"/>
    </source>
</evidence>
<evidence type="ECO:0000313" key="1">
    <source>
        <dbReference type="EMBL" id="VDP67849.1"/>
    </source>
</evidence>
<dbReference type="WBParaSite" id="SCUD_0001903701-mRNA-1">
    <property type="protein sequence ID" value="SCUD_0001903701-mRNA-1"/>
    <property type="gene ID" value="SCUD_0001903701"/>
</dbReference>
<reference evidence="3" key="1">
    <citation type="submission" date="2016-06" db="UniProtKB">
        <authorList>
            <consortium name="WormBaseParasite"/>
        </authorList>
    </citation>
    <scope>IDENTIFICATION</scope>
</reference>
<dbReference type="EMBL" id="UZAK01041879">
    <property type="protein sequence ID" value="VDP67849.1"/>
    <property type="molecule type" value="Genomic_DNA"/>
</dbReference>
<organism evidence="3">
    <name type="scientific">Schistosoma curassoni</name>
    <dbReference type="NCBI Taxonomy" id="6186"/>
    <lineage>
        <taxon>Eukaryota</taxon>
        <taxon>Metazoa</taxon>
        <taxon>Spiralia</taxon>
        <taxon>Lophotrochozoa</taxon>
        <taxon>Platyhelminthes</taxon>
        <taxon>Trematoda</taxon>
        <taxon>Digenea</taxon>
        <taxon>Strigeidida</taxon>
        <taxon>Schistosomatoidea</taxon>
        <taxon>Schistosomatidae</taxon>
        <taxon>Schistosoma</taxon>
    </lineage>
</organism>
<keyword evidence="2" id="KW-1185">Reference proteome</keyword>
<name>A0A183KVE1_9TREM</name>
<gene>
    <name evidence="1" type="ORF">SCUD_LOCUS19034</name>
</gene>
<reference evidence="1 2" key="2">
    <citation type="submission" date="2018-11" db="EMBL/GenBank/DDBJ databases">
        <authorList>
            <consortium name="Pathogen Informatics"/>
        </authorList>
    </citation>
    <scope>NUCLEOTIDE SEQUENCE [LARGE SCALE GENOMIC DNA]</scope>
    <source>
        <strain evidence="1">Dakar</strain>
        <strain evidence="2">Dakar, Senegal</strain>
    </source>
</reference>
<dbReference type="Proteomes" id="UP000279833">
    <property type="component" value="Unassembled WGS sequence"/>
</dbReference>
<protein>
    <submittedName>
        <fullName evidence="3">Protein Wnt</fullName>
    </submittedName>
</protein>
<dbReference type="AlphaFoldDB" id="A0A183KVE1"/>
<evidence type="ECO:0000313" key="3">
    <source>
        <dbReference type="WBParaSite" id="SCUD_0001903701-mRNA-1"/>
    </source>
</evidence>
<proteinExistence type="predicted"/>
<sequence length="124" mass="13769">MGALSNRLRKRLVRQCKHSSITISSGSIKPCSSNDRRIVTNCAPVNVAKGETCRKNAARNSGLHLSFRNVIICDNNVPFVPDRPKNDAKHDKPFVFIRPRRTCGCGSESNETNLSCICNLKIDK</sequence>
<accession>A0A183KVE1</accession>